<reference evidence="2 3" key="1">
    <citation type="submission" date="2023-07" db="EMBL/GenBank/DDBJ databases">
        <title>Paenibacillus sp. JX-17 nov. isolated from soil.</title>
        <authorList>
            <person name="Wan Y."/>
            <person name="Liu B."/>
        </authorList>
    </citation>
    <scope>NUCLEOTIDE SEQUENCE [LARGE SCALE GENOMIC DNA]</scope>
    <source>
        <strain evidence="2 3">JX-17</strain>
    </source>
</reference>
<evidence type="ECO:0000256" key="1">
    <source>
        <dbReference type="SAM" id="Phobius"/>
    </source>
</evidence>
<dbReference type="RefSeq" id="WP_305023277.1">
    <property type="nucleotide sequence ID" value="NZ_JAUQTB010000002.1"/>
</dbReference>
<evidence type="ECO:0000313" key="3">
    <source>
        <dbReference type="Proteomes" id="UP001240171"/>
    </source>
</evidence>
<proteinExistence type="predicted"/>
<keyword evidence="3" id="KW-1185">Reference proteome</keyword>
<dbReference type="EMBL" id="JAUQTB010000002">
    <property type="protein sequence ID" value="MDO7906103.1"/>
    <property type="molecule type" value="Genomic_DNA"/>
</dbReference>
<feature type="transmembrane region" description="Helical" evidence="1">
    <location>
        <begin position="6"/>
        <end position="28"/>
    </location>
</feature>
<protein>
    <recommendedName>
        <fullName evidence="4">DUF2269 family protein</fullName>
    </recommendedName>
</protein>
<accession>A0ABT9CES4</accession>
<feature type="transmembrane region" description="Helical" evidence="1">
    <location>
        <begin position="117"/>
        <end position="138"/>
    </location>
</feature>
<gene>
    <name evidence="2" type="ORF">Q5741_06680</name>
</gene>
<dbReference type="Proteomes" id="UP001240171">
    <property type="component" value="Unassembled WGS sequence"/>
</dbReference>
<name>A0ABT9CES4_9BACL</name>
<comment type="caution">
    <text evidence="2">The sequence shown here is derived from an EMBL/GenBank/DDBJ whole genome shotgun (WGS) entry which is preliminary data.</text>
</comment>
<keyword evidence="1" id="KW-0812">Transmembrane</keyword>
<evidence type="ECO:0000313" key="2">
    <source>
        <dbReference type="EMBL" id="MDO7906103.1"/>
    </source>
</evidence>
<sequence>MDVARLVLFLHIIGAVAMGFYLVVPFVVGKIGSLSNGAKEGTLSAIGTLNRYAQIGLVIQLLTGGYLISEGNYSVAWMIVVFILFLAIAAIGGMMGKPLRTAITAIRSGSAAAEVGRLRGMSSLLAICLLLILFFMVYRHII</sequence>
<feature type="transmembrane region" description="Helical" evidence="1">
    <location>
        <begin position="75"/>
        <end position="96"/>
    </location>
</feature>
<keyword evidence="1" id="KW-0472">Membrane</keyword>
<evidence type="ECO:0008006" key="4">
    <source>
        <dbReference type="Google" id="ProtNLM"/>
    </source>
</evidence>
<keyword evidence="1" id="KW-1133">Transmembrane helix</keyword>
<organism evidence="2 3">
    <name type="scientific">Paenibacillus lacisoli</name>
    <dbReference type="NCBI Taxonomy" id="3064525"/>
    <lineage>
        <taxon>Bacteria</taxon>
        <taxon>Bacillati</taxon>
        <taxon>Bacillota</taxon>
        <taxon>Bacilli</taxon>
        <taxon>Bacillales</taxon>
        <taxon>Paenibacillaceae</taxon>
        <taxon>Paenibacillus</taxon>
    </lineage>
</organism>